<reference evidence="2" key="1">
    <citation type="journal article" date="2008" name="BMC Genomics">
        <title>A conifer genomics resource of 200,000 spruce (Picea spp.) ESTs and 6,464 high-quality, sequence-finished full-length cDNAs for Sitka spruce (Picea sitchensis).</title>
        <authorList>
            <person name="Ralph S.G."/>
            <person name="Chun H.J."/>
            <person name="Kolosova N."/>
            <person name="Cooper D."/>
            <person name="Oddy C."/>
            <person name="Ritland C.E."/>
            <person name="Kirkpatrick R."/>
            <person name="Moore R."/>
            <person name="Barber S."/>
            <person name="Holt R.A."/>
            <person name="Jones S.J."/>
            <person name="Marra M.A."/>
            <person name="Douglas C.J."/>
            <person name="Ritland K."/>
            <person name="Bohlmann J."/>
        </authorList>
    </citation>
    <scope>NUCLEOTIDE SEQUENCE</scope>
    <source>
        <tissue evidence="2">Green portion of the leader tissue</tissue>
    </source>
</reference>
<organism evidence="2">
    <name type="scientific">Picea sitchensis</name>
    <name type="common">Sitka spruce</name>
    <name type="synonym">Pinus sitchensis</name>
    <dbReference type="NCBI Taxonomy" id="3332"/>
    <lineage>
        <taxon>Eukaryota</taxon>
        <taxon>Viridiplantae</taxon>
        <taxon>Streptophyta</taxon>
        <taxon>Embryophyta</taxon>
        <taxon>Tracheophyta</taxon>
        <taxon>Spermatophyta</taxon>
        <taxon>Pinopsida</taxon>
        <taxon>Pinidae</taxon>
        <taxon>Conifers I</taxon>
        <taxon>Pinales</taxon>
        <taxon>Pinaceae</taxon>
        <taxon>Picea</taxon>
    </lineage>
</organism>
<reference evidence="3" key="2">
    <citation type="submission" date="2009-02" db="EMBL/GenBank/DDBJ databases">
        <title>Full length sequence-verified cDNA sequences from Sitka spruce (Picea sitchensis).</title>
        <authorList>
            <person name="Reid K.E."/>
            <person name="Liao N."/>
            <person name="Ralph S."/>
            <person name="Kolosova N."/>
            <person name="Oddy C."/>
            <person name="Moore R."/>
            <person name="Mayo M."/>
            <person name="Wagner S."/>
            <person name="King J."/>
            <person name="Yanchuk A."/>
            <person name="Holt R."/>
            <person name="Jones S."/>
            <person name="Marra M."/>
            <person name="Ritland C.E."/>
            <person name="Ritland K."/>
            <person name="Bohlmann J."/>
        </authorList>
    </citation>
    <scope>NUCLEOTIDE SEQUENCE</scope>
    <source>
        <tissue evidence="3">Green portion of the leader tissue</tissue>
    </source>
</reference>
<evidence type="ECO:0000256" key="1">
    <source>
        <dbReference type="SAM" id="MobiDB-lite"/>
    </source>
</evidence>
<protein>
    <submittedName>
        <fullName evidence="2">Uncharacterized protein</fullName>
    </submittedName>
</protein>
<name>A9NP99_PICSI</name>
<accession>A9NP99</accession>
<dbReference type="EMBL" id="EF083109">
    <property type="protein sequence ID" value="ABK22460.1"/>
    <property type="molecule type" value="mRNA"/>
</dbReference>
<proteinExistence type="evidence at transcript level"/>
<evidence type="ECO:0000313" key="2">
    <source>
        <dbReference type="EMBL" id="ABK22460.1"/>
    </source>
</evidence>
<sequence length="93" mass="10079">MKRRRIGRGGHSHPTGTIADSTSLDSVACTFNVDTNTTISTLELPPTNTTVLVPSQGNLTPLTYSFHNHLGLEILNPHCSQLAASHRCSNFCF</sequence>
<feature type="compositionally biased region" description="Basic residues" evidence="1">
    <location>
        <begin position="1"/>
        <end position="11"/>
    </location>
</feature>
<dbReference type="AlphaFoldDB" id="A9NP99"/>
<feature type="region of interest" description="Disordered" evidence="1">
    <location>
        <begin position="1"/>
        <end position="20"/>
    </location>
</feature>
<evidence type="ECO:0000313" key="3">
    <source>
        <dbReference type="EMBL" id="ACN40552.1"/>
    </source>
</evidence>
<dbReference type="EMBL" id="BT071076">
    <property type="protein sequence ID" value="ACN40552.1"/>
    <property type="molecule type" value="mRNA"/>
</dbReference>